<keyword evidence="1" id="KW-0812">Transmembrane</keyword>
<gene>
    <name evidence="2" type="ORF">TIFTF001_034519</name>
</gene>
<feature type="transmembrane region" description="Helical" evidence="1">
    <location>
        <begin position="416"/>
        <end position="437"/>
    </location>
</feature>
<dbReference type="InterPro" id="IPR036770">
    <property type="entry name" value="Ankyrin_rpt-contain_sf"/>
</dbReference>
<dbReference type="SUPFAM" id="SSF48403">
    <property type="entry name" value="Ankyrin repeat"/>
    <property type="match status" value="1"/>
</dbReference>
<reference evidence="2" key="1">
    <citation type="submission" date="2023-07" db="EMBL/GenBank/DDBJ databases">
        <title>draft genome sequence of fig (Ficus carica).</title>
        <authorList>
            <person name="Takahashi T."/>
            <person name="Nishimura K."/>
        </authorList>
    </citation>
    <scope>NUCLEOTIDE SEQUENCE</scope>
</reference>
<keyword evidence="1" id="KW-1133">Transmembrane helix</keyword>
<evidence type="ECO:0008006" key="4">
    <source>
        <dbReference type="Google" id="ProtNLM"/>
    </source>
</evidence>
<evidence type="ECO:0000256" key="1">
    <source>
        <dbReference type="SAM" id="Phobius"/>
    </source>
</evidence>
<comment type="caution">
    <text evidence="2">The sequence shown here is derived from an EMBL/GenBank/DDBJ whole genome shotgun (WGS) entry which is preliminary data.</text>
</comment>
<sequence length="489" mass="55059">MDEDEVALQDCNGNTAFSLAVASGSLEVAMILMQKNAQLPLFRGGQGQTPLYIAALFGYAEIAWFLYPLTKATLDQKEWIWIFFTCIHSDLYGLGLKMFEDDSALAMARDVNDDTALHILARKPLAFLQQSSESVALKLTRGLWKEILMQLPDFNVKQLIDNPTRVLFEAAEVGNFPFLVELIHSYPDLVWKVDDKNRTIFHVAVLNRHANIFNLIHEIGYAKHAIVTFKDNEDNNMLHLAATLPPQHRQNAELGGTWNLHHELVWFEAVKKIMQPSYAELKNSNGFTPQDVFTITHASLFKDGERWMKDTAKFGMLVSILITIGVFLASFHAVNGEEKILVLSHVLNVSVLVTLASSSISTLMFLSILTSNYEKMNFLYVLPFKLITGLVTLFIAMSTMMVAFNGRLFISLPHGLKWVATLTFTGTFIPVALFVLVQHYQLLSNMWDSTFVSKLLSGKGKYHAFHRKTNASLYTESHDACDGSSFHVL</sequence>
<accession>A0AA88J8Y2</accession>
<dbReference type="EMBL" id="BTGU01000236">
    <property type="protein sequence ID" value="GMN65450.1"/>
    <property type="molecule type" value="Genomic_DNA"/>
</dbReference>
<keyword evidence="1" id="KW-0472">Membrane</keyword>
<dbReference type="InterPro" id="IPR002110">
    <property type="entry name" value="Ankyrin_rpt"/>
</dbReference>
<dbReference type="Gene3D" id="1.25.40.20">
    <property type="entry name" value="Ankyrin repeat-containing domain"/>
    <property type="match status" value="2"/>
</dbReference>
<dbReference type="Pfam" id="PF12796">
    <property type="entry name" value="Ank_2"/>
    <property type="match status" value="1"/>
</dbReference>
<evidence type="ECO:0000313" key="2">
    <source>
        <dbReference type="EMBL" id="GMN65450.1"/>
    </source>
</evidence>
<dbReference type="PANTHER" id="PTHR24177:SF356">
    <property type="entry name" value="ANKYRIN REPEAT PLANT-LIKE PROTEIN"/>
    <property type="match status" value="1"/>
</dbReference>
<dbReference type="SMART" id="SM00248">
    <property type="entry name" value="ANK"/>
    <property type="match status" value="3"/>
</dbReference>
<name>A0AA88J8Y2_FICCA</name>
<dbReference type="PANTHER" id="PTHR24177">
    <property type="entry name" value="CASKIN"/>
    <property type="match status" value="1"/>
</dbReference>
<dbReference type="Proteomes" id="UP001187192">
    <property type="component" value="Unassembled WGS sequence"/>
</dbReference>
<organism evidence="2 3">
    <name type="scientific">Ficus carica</name>
    <name type="common">Common fig</name>
    <dbReference type="NCBI Taxonomy" id="3494"/>
    <lineage>
        <taxon>Eukaryota</taxon>
        <taxon>Viridiplantae</taxon>
        <taxon>Streptophyta</taxon>
        <taxon>Embryophyta</taxon>
        <taxon>Tracheophyta</taxon>
        <taxon>Spermatophyta</taxon>
        <taxon>Magnoliopsida</taxon>
        <taxon>eudicotyledons</taxon>
        <taxon>Gunneridae</taxon>
        <taxon>Pentapetalae</taxon>
        <taxon>rosids</taxon>
        <taxon>fabids</taxon>
        <taxon>Rosales</taxon>
        <taxon>Moraceae</taxon>
        <taxon>Ficeae</taxon>
        <taxon>Ficus</taxon>
    </lineage>
</organism>
<feature type="transmembrane region" description="Helical" evidence="1">
    <location>
        <begin position="314"/>
        <end position="334"/>
    </location>
</feature>
<dbReference type="AlphaFoldDB" id="A0AA88J8Y2"/>
<evidence type="ECO:0000313" key="3">
    <source>
        <dbReference type="Proteomes" id="UP001187192"/>
    </source>
</evidence>
<proteinExistence type="predicted"/>
<feature type="transmembrane region" description="Helical" evidence="1">
    <location>
        <begin position="378"/>
        <end position="404"/>
    </location>
</feature>
<feature type="transmembrane region" description="Helical" evidence="1">
    <location>
        <begin position="340"/>
        <end position="366"/>
    </location>
</feature>
<dbReference type="GO" id="GO:0016020">
    <property type="term" value="C:membrane"/>
    <property type="evidence" value="ECO:0007669"/>
    <property type="project" value="TreeGrafter"/>
</dbReference>
<feature type="transmembrane region" description="Helical" evidence="1">
    <location>
        <begin position="15"/>
        <end position="33"/>
    </location>
</feature>
<feature type="transmembrane region" description="Helical" evidence="1">
    <location>
        <begin position="49"/>
        <end position="67"/>
    </location>
</feature>
<keyword evidence="3" id="KW-1185">Reference proteome</keyword>
<protein>
    <recommendedName>
        <fullName evidence="4">PGG domain-containing protein</fullName>
    </recommendedName>
</protein>